<dbReference type="Gene3D" id="2.60.60.30">
    <property type="entry name" value="sav2460 like domains"/>
    <property type="match status" value="2"/>
</dbReference>
<dbReference type="Proteomes" id="UP001165308">
    <property type="component" value="Unassembled WGS sequence"/>
</dbReference>
<evidence type="ECO:0000259" key="3">
    <source>
        <dbReference type="Pfam" id="PF02342"/>
    </source>
</evidence>
<feature type="compositionally biased region" description="Pro residues" evidence="2">
    <location>
        <begin position="171"/>
        <end position="184"/>
    </location>
</feature>
<dbReference type="EMBL" id="JAMJPJ010000008">
    <property type="protein sequence ID" value="MCL7929767.1"/>
    <property type="molecule type" value="Genomic_DNA"/>
</dbReference>
<accession>A0ABT0SPU3</accession>
<dbReference type="InterPro" id="IPR017115">
    <property type="entry name" value="Tellurite_resistance_TerA"/>
</dbReference>
<evidence type="ECO:0000313" key="4">
    <source>
        <dbReference type="EMBL" id="MCL7929767.1"/>
    </source>
</evidence>
<dbReference type="InterPro" id="IPR051324">
    <property type="entry name" value="Stress/Tellurium_Resist"/>
</dbReference>
<evidence type="ECO:0000313" key="5">
    <source>
        <dbReference type="Proteomes" id="UP001165308"/>
    </source>
</evidence>
<feature type="domain" description="TerD" evidence="3">
    <location>
        <begin position="1"/>
        <end position="160"/>
    </location>
</feature>
<keyword evidence="5" id="KW-1185">Reference proteome</keyword>
<dbReference type="InterPro" id="IPR003325">
    <property type="entry name" value="TerD"/>
</dbReference>
<reference evidence="4" key="1">
    <citation type="submission" date="2022-05" db="EMBL/GenBank/DDBJ databases">
        <title>Halomonas geminus sp. nov. and Halomonas llamarensis sp. nov. isolated from high-altitude salars of the Atacama Desert.</title>
        <authorList>
            <person name="Hintersatz C."/>
            <person name="Rojas L.A."/>
            <person name="Wei T.-S."/>
            <person name="Kutschke S."/>
            <person name="Lehmann F."/>
            <person name="Jain R."/>
            <person name="Pollmann K."/>
        </authorList>
    </citation>
    <scope>NUCLEOTIDE SEQUENCE</scope>
    <source>
        <strain evidence="4">ATCHA</strain>
    </source>
</reference>
<dbReference type="CDD" id="cd06974">
    <property type="entry name" value="TerD_like"/>
    <property type="match status" value="2"/>
</dbReference>
<dbReference type="PANTHER" id="PTHR32097">
    <property type="entry name" value="CAMP-BINDING PROTEIN 1-RELATED"/>
    <property type="match status" value="1"/>
</dbReference>
<evidence type="ECO:0000256" key="2">
    <source>
        <dbReference type="SAM" id="MobiDB-lite"/>
    </source>
</evidence>
<proteinExistence type="predicted"/>
<dbReference type="RefSeq" id="WP_250080777.1">
    <property type="nucleotide sequence ID" value="NZ_JAMJPJ010000008.1"/>
</dbReference>
<feature type="region of interest" description="Disordered" evidence="2">
    <location>
        <begin position="162"/>
        <end position="190"/>
    </location>
</feature>
<evidence type="ECO:0000256" key="1">
    <source>
        <dbReference type="ARBA" id="ARBA00022686"/>
    </source>
</evidence>
<comment type="caution">
    <text evidence="4">The sequence shown here is derived from an EMBL/GenBank/DDBJ whole genome shotgun (WGS) entry which is preliminary data.</text>
</comment>
<gene>
    <name evidence="4" type="ORF">M8006_07180</name>
</gene>
<sequence length="398" mass="42782">MGTELIAGQNAKLNDAQLTFSLDVGNDQGAGLDASVILLANTGKVSSDDDFIFFNQPKHPSGGVEQKDGSTFSVDLSKVPGHLERIAFVLTVDPGLSALSSGYRFDLKGAGEQFEFIGQGAGRQEKSLIVCELYRRNGDWKVKVVDQGFAGGMAPLAEHFGVDVDSDSKPAPSPTPAPEPAPPKPQEKPSINLSKITLDKKGDTISLEKKSATFGKIHVNLNWDQTEGAGASKKGLFGSLLGGKQGGIDLDLGCMFEFKDGTKGIVQALGNNFGSLEKAPYIFLDGDDRTGSVNQGENLYLNGEHWGDIKRVMVFAFIYEGVANWAQTNGRVSIKAPDQPEIEIRMDASGKNENFCVIAMLENQNGALNISKEVNYFGSHKPADNHYGFGFQWKAGTK</sequence>
<keyword evidence="1" id="KW-0778">Tellurium resistance</keyword>
<dbReference type="PANTHER" id="PTHR32097:SF3">
    <property type="entry name" value="TELLURITE RESISTANCE PROTEIN"/>
    <property type="match status" value="1"/>
</dbReference>
<dbReference type="Pfam" id="PF02342">
    <property type="entry name" value="TerD"/>
    <property type="match status" value="1"/>
</dbReference>
<protein>
    <submittedName>
        <fullName evidence="4">TerD domain-containing protein</fullName>
    </submittedName>
</protein>
<dbReference type="PIRSF" id="PIRSF037118">
    <property type="entry name" value="Tellurite_resistance_TerA"/>
    <property type="match status" value="1"/>
</dbReference>
<organism evidence="4 5">
    <name type="scientific">Halomonas llamarensis</name>
    <dbReference type="NCBI Taxonomy" id="2945104"/>
    <lineage>
        <taxon>Bacteria</taxon>
        <taxon>Pseudomonadati</taxon>
        <taxon>Pseudomonadota</taxon>
        <taxon>Gammaproteobacteria</taxon>
        <taxon>Oceanospirillales</taxon>
        <taxon>Halomonadaceae</taxon>
        <taxon>Halomonas</taxon>
    </lineage>
</organism>
<name>A0ABT0SPU3_9GAMM</name>